<protein>
    <submittedName>
        <fullName evidence="3">Glycosyltransferase family 4 protein</fullName>
    </submittedName>
</protein>
<organism evidence="3 4">
    <name type="scientific">Sphingobium phenoxybenzoativorans</name>
    <dbReference type="NCBI Taxonomy" id="1592790"/>
    <lineage>
        <taxon>Bacteria</taxon>
        <taxon>Pseudomonadati</taxon>
        <taxon>Pseudomonadota</taxon>
        <taxon>Alphaproteobacteria</taxon>
        <taxon>Sphingomonadales</taxon>
        <taxon>Sphingomonadaceae</taxon>
        <taxon>Sphingobium</taxon>
    </lineage>
</organism>
<dbReference type="Proteomes" id="UP000681425">
    <property type="component" value="Chromosome"/>
</dbReference>
<dbReference type="GO" id="GO:0016757">
    <property type="term" value="F:glycosyltransferase activity"/>
    <property type="evidence" value="ECO:0007669"/>
    <property type="project" value="InterPro"/>
</dbReference>
<dbReference type="PANTHER" id="PTHR12526:SF630">
    <property type="entry name" value="GLYCOSYLTRANSFERASE"/>
    <property type="match status" value="1"/>
</dbReference>
<reference evidence="3" key="1">
    <citation type="submission" date="2021-04" db="EMBL/GenBank/DDBJ databases">
        <title>Isolation of p-tert-butylphenol degrading bacteria Sphingobium phenoxybenzoativorans Tas13 from active sludge.</title>
        <authorList>
            <person name="Li Y."/>
        </authorList>
    </citation>
    <scope>NUCLEOTIDE SEQUENCE</scope>
    <source>
        <strain evidence="3">Tas13</strain>
    </source>
</reference>
<keyword evidence="4" id="KW-1185">Reference proteome</keyword>
<dbReference type="EMBL" id="CP073910">
    <property type="protein sequence ID" value="QUT04811.1"/>
    <property type="molecule type" value="Genomic_DNA"/>
</dbReference>
<sequence length="380" mass="40255">MSGPRIAYIINSLEGGGAALPVPDVIGTMIRSGAQVRLFALSRRDGRAASALDAAGIDYRVSEAGKSDHLAAARWLRRELKAFGPTVIWTSLTQATIIGQIMGLLMRTPVVSWQHNAYLKPANRRLLALTRRLSRLWVADSRSVAALTHSQLGIDPADIMIWPLFHADPDAPASLLPRNDGMFRIGSLGRLHPNKGYDILVAALAIVSRDAPEVAGRLQVVIGGEGAERDRLTGLASQYGVTNLLLAGYQASPRNFLAGLDGYIQPSRAEGLCIAAHEAMQAGLPVIVSDVGEMPHSVLPGETGLIVPPEDAQALASAIIALVRDPARAGSMGASGRARILSEFSAARFEAAGRAVMARISEWGVAAPRTGISKNNPLPD</sequence>
<dbReference type="RefSeq" id="WP_212608552.1">
    <property type="nucleotide sequence ID" value="NZ_CP073910.1"/>
</dbReference>
<dbReference type="InterPro" id="IPR001296">
    <property type="entry name" value="Glyco_trans_1"/>
</dbReference>
<evidence type="ECO:0000259" key="1">
    <source>
        <dbReference type="Pfam" id="PF00534"/>
    </source>
</evidence>
<dbReference type="InterPro" id="IPR028098">
    <property type="entry name" value="Glyco_trans_4-like_N"/>
</dbReference>
<dbReference type="Gene3D" id="3.40.50.2000">
    <property type="entry name" value="Glycogen Phosphorylase B"/>
    <property type="match status" value="2"/>
</dbReference>
<dbReference type="Pfam" id="PF00534">
    <property type="entry name" value="Glycos_transf_1"/>
    <property type="match status" value="1"/>
</dbReference>
<dbReference type="CDD" id="cd03801">
    <property type="entry name" value="GT4_PimA-like"/>
    <property type="match status" value="1"/>
</dbReference>
<dbReference type="Pfam" id="PF13439">
    <property type="entry name" value="Glyco_transf_4"/>
    <property type="match status" value="1"/>
</dbReference>
<dbReference type="SUPFAM" id="SSF53756">
    <property type="entry name" value="UDP-Glycosyltransferase/glycogen phosphorylase"/>
    <property type="match status" value="1"/>
</dbReference>
<accession>A0A975Q0P0</accession>
<gene>
    <name evidence="3" type="ORF">KFK14_17495</name>
</gene>
<feature type="domain" description="Glycosyltransferase subfamily 4-like N-terminal" evidence="2">
    <location>
        <begin position="23"/>
        <end position="163"/>
    </location>
</feature>
<proteinExistence type="predicted"/>
<name>A0A975Q0P0_9SPHN</name>
<feature type="domain" description="Glycosyl transferase family 1" evidence="1">
    <location>
        <begin position="179"/>
        <end position="338"/>
    </location>
</feature>
<evidence type="ECO:0000313" key="4">
    <source>
        <dbReference type="Proteomes" id="UP000681425"/>
    </source>
</evidence>
<dbReference type="KEGG" id="spph:KFK14_17495"/>
<evidence type="ECO:0000259" key="2">
    <source>
        <dbReference type="Pfam" id="PF13439"/>
    </source>
</evidence>
<dbReference type="AlphaFoldDB" id="A0A975Q0P0"/>
<evidence type="ECO:0000313" key="3">
    <source>
        <dbReference type="EMBL" id="QUT04811.1"/>
    </source>
</evidence>
<dbReference type="PANTHER" id="PTHR12526">
    <property type="entry name" value="GLYCOSYLTRANSFERASE"/>
    <property type="match status" value="1"/>
</dbReference>